<dbReference type="EMBL" id="CP001631">
    <property type="protein sequence ID" value="ACU54527.1"/>
    <property type="molecule type" value="Genomic_DNA"/>
</dbReference>
<keyword evidence="1" id="KW-0472">Membrane</keyword>
<keyword evidence="4" id="KW-1185">Reference proteome</keyword>
<sequence>MTEDRDSLGTVSWGALAFPVVALAVAFVCSILALDGTAALQHRAVPTTVAGLSPSLLAADEAGLWVVFVGAAVLGARWWGAGSFLRFVRFRMRLVDLPVGIGVGVLGQLVVVPLLYLPVEAVDPAARRSISKPAVQLLGVGVGHDFLAVVAIIVIGAPLCEEIFFRGVTLRLYELRAAGWPSLLRIGVPVVASALLFAIAHFEPLQFLGLFVFGVILAIIVSRTGRLGPSIVAHAAFNLTAVVALLGTGALVR</sequence>
<evidence type="ECO:0000256" key="1">
    <source>
        <dbReference type="SAM" id="Phobius"/>
    </source>
</evidence>
<feature type="domain" description="CAAX prenyl protease 2/Lysostaphin resistance protein A-like" evidence="2">
    <location>
        <begin position="146"/>
        <end position="239"/>
    </location>
</feature>
<name>C7M0L9_ACIFD</name>
<gene>
    <name evidence="3" type="ordered locus">Afer_1605</name>
</gene>
<dbReference type="Proteomes" id="UP000000771">
    <property type="component" value="Chromosome"/>
</dbReference>
<dbReference type="PANTHER" id="PTHR36435:SF1">
    <property type="entry name" value="CAAX AMINO TERMINAL PROTEASE FAMILY PROTEIN"/>
    <property type="match status" value="1"/>
</dbReference>
<dbReference type="GO" id="GO:0004175">
    <property type="term" value="F:endopeptidase activity"/>
    <property type="evidence" value="ECO:0007669"/>
    <property type="project" value="UniProtKB-ARBA"/>
</dbReference>
<dbReference type="InterPro" id="IPR003675">
    <property type="entry name" value="Rce1/LyrA-like_dom"/>
</dbReference>
<keyword evidence="1" id="KW-0812">Transmembrane</keyword>
<feature type="transmembrane region" description="Helical" evidence="1">
    <location>
        <begin position="231"/>
        <end position="252"/>
    </location>
</feature>
<feature type="transmembrane region" description="Helical" evidence="1">
    <location>
        <begin position="137"/>
        <end position="159"/>
    </location>
</feature>
<evidence type="ECO:0000259" key="2">
    <source>
        <dbReference type="Pfam" id="PF02517"/>
    </source>
</evidence>
<dbReference type="PANTHER" id="PTHR36435">
    <property type="entry name" value="SLR1288 PROTEIN"/>
    <property type="match status" value="1"/>
</dbReference>
<dbReference type="GO" id="GO:0080120">
    <property type="term" value="P:CAAX-box protein maturation"/>
    <property type="evidence" value="ECO:0007669"/>
    <property type="project" value="UniProtKB-ARBA"/>
</dbReference>
<protein>
    <submittedName>
        <fullName evidence="3">Abortive infection protein</fullName>
    </submittedName>
</protein>
<feature type="transmembrane region" description="Helical" evidence="1">
    <location>
        <begin position="99"/>
        <end position="117"/>
    </location>
</feature>
<organism evidence="3 4">
    <name type="scientific">Acidimicrobium ferrooxidans (strain DSM 10331 / JCM 15462 / NBRC 103882 / ICP)</name>
    <dbReference type="NCBI Taxonomy" id="525909"/>
    <lineage>
        <taxon>Bacteria</taxon>
        <taxon>Bacillati</taxon>
        <taxon>Actinomycetota</taxon>
        <taxon>Acidimicrobiia</taxon>
        <taxon>Acidimicrobiales</taxon>
        <taxon>Acidimicrobiaceae</taxon>
        <taxon>Acidimicrobium</taxon>
    </lineage>
</organism>
<feature type="transmembrane region" description="Helical" evidence="1">
    <location>
        <begin position="179"/>
        <end position="200"/>
    </location>
</feature>
<feature type="transmembrane region" description="Helical" evidence="1">
    <location>
        <begin position="12"/>
        <end position="34"/>
    </location>
</feature>
<evidence type="ECO:0000313" key="3">
    <source>
        <dbReference type="EMBL" id="ACU54527.1"/>
    </source>
</evidence>
<dbReference type="RefSeq" id="WP_015799006.1">
    <property type="nucleotide sequence ID" value="NC_013124.1"/>
</dbReference>
<reference evidence="3 4" key="1">
    <citation type="journal article" date="2009" name="Stand. Genomic Sci.">
        <title>Complete genome sequence of Acidimicrobium ferrooxidans type strain (ICP).</title>
        <authorList>
            <person name="Clum A."/>
            <person name="Nolan M."/>
            <person name="Lang E."/>
            <person name="Glavina Del Rio T."/>
            <person name="Tice H."/>
            <person name="Copeland A."/>
            <person name="Cheng J.F."/>
            <person name="Lucas S."/>
            <person name="Chen F."/>
            <person name="Bruce D."/>
            <person name="Goodwin L."/>
            <person name="Pitluck S."/>
            <person name="Ivanova N."/>
            <person name="Mavrommatis K."/>
            <person name="Mikhailova N."/>
            <person name="Pati A."/>
            <person name="Chen A."/>
            <person name="Palaniappan K."/>
            <person name="Goker M."/>
            <person name="Spring S."/>
            <person name="Land M."/>
            <person name="Hauser L."/>
            <person name="Chang Y.J."/>
            <person name="Jeffries C.C."/>
            <person name="Chain P."/>
            <person name="Bristow J."/>
            <person name="Eisen J.A."/>
            <person name="Markowitz V."/>
            <person name="Hugenholtz P."/>
            <person name="Kyrpides N.C."/>
            <person name="Klenk H.P."/>
            <person name="Lapidus A."/>
        </authorList>
    </citation>
    <scope>NUCLEOTIDE SEQUENCE [LARGE SCALE GENOMIC DNA]</scope>
    <source>
        <strain evidence="4">DSM 10331 / JCM 15462 / NBRC 103882 / ICP</strain>
    </source>
</reference>
<dbReference type="HOGENOM" id="CLU_091584_0_0_11"/>
<dbReference type="KEGG" id="afo:Afer_1605"/>
<dbReference type="Pfam" id="PF02517">
    <property type="entry name" value="Rce1-like"/>
    <property type="match status" value="1"/>
</dbReference>
<dbReference type="STRING" id="525909.Afer_1605"/>
<proteinExistence type="predicted"/>
<dbReference type="eggNOG" id="COG1266">
    <property type="taxonomic scope" value="Bacteria"/>
</dbReference>
<dbReference type="InterPro" id="IPR052710">
    <property type="entry name" value="CAAX_protease"/>
</dbReference>
<feature type="transmembrane region" description="Helical" evidence="1">
    <location>
        <begin position="207"/>
        <end position="225"/>
    </location>
</feature>
<dbReference type="AlphaFoldDB" id="C7M0L9"/>
<feature type="transmembrane region" description="Helical" evidence="1">
    <location>
        <begin position="62"/>
        <end position="79"/>
    </location>
</feature>
<evidence type="ECO:0000313" key="4">
    <source>
        <dbReference type="Proteomes" id="UP000000771"/>
    </source>
</evidence>
<keyword evidence="1" id="KW-1133">Transmembrane helix</keyword>
<accession>C7M0L9</accession>